<dbReference type="GO" id="GO:0022841">
    <property type="term" value="F:potassium ion leak channel activity"/>
    <property type="evidence" value="ECO:0007669"/>
    <property type="project" value="TreeGrafter"/>
</dbReference>
<evidence type="ECO:0000256" key="7">
    <source>
        <dbReference type="ARBA" id="ARBA00022958"/>
    </source>
</evidence>
<comment type="similarity">
    <text evidence="2 12">Belongs to the two pore domain potassium channel (TC 1.A.1.8) family.</text>
</comment>
<dbReference type="EMBL" id="UYYG01000053">
    <property type="protein sequence ID" value="VDN52306.1"/>
    <property type="molecule type" value="Genomic_DNA"/>
</dbReference>
<evidence type="ECO:0000313" key="17">
    <source>
        <dbReference type="Proteomes" id="UP000274756"/>
    </source>
</evidence>
<dbReference type="WBParaSite" id="DME_0000820301-mRNA-1">
    <property type="protein sequence ID" value="DME_0000820301-mRNA-1"/>
    <property type="gene ID" value="DME_0000820301"/>
</dbReference>
<feature type="transmembrane region" description="Helical" evidence="13">
    <location>
        <begin position="12"/>
        <end position="34"/>
    </location>
</feature>
<evidence type="ECO:0000256" key="6">
    <source>
        <dbReference type="ARBA" id="ARBA00022826"/>
    </source>
</evidence>
<protein>
    <submittedName>
        <fullName evidence="18">Fibronectin type-III domain-containing protein</fullName>
    </submittedName>
</protein>
<dbReference type="CDD" id="cd00063">
    <property type="entry name" value="FN3"/>
    <property type="match status" value="2"/>
</dbReference>
<dbReference type="InterPro" id="IPR003092">
    <property type="entry name" value="2pore_dom_K_chnl_TASK"/>
</dbReference>
<evidence type="ECO:0000256" key="10">
    <source>
        <dbReference type="ARBA" id="ARBA00023136"/>
    </source>
</evidence>
<dbReference type="InterPro" id="IPR003961">
    <property type="entry name" value="FN3_dom"/>
</dbReference>
<evidence type="ECO:0000256" key="1">
    <source>
        <dbReference type="ARBA" id="ARBA00004141"/>
    </source>
</evidence>
<keyword evidence="4" id="KW-0633">Potassium transport</keyword>
<dbReference type="GO" id="GO:0015271">
    <property type="term" value="F:outward rectifier potassium channel activity"/>
    <property type="evidence" value="ECO:0007669"/>
    <property type="project" value="TreeGrafter"/>
</dbReference>
<dbReference type="SMART" id="SM00060">
    <property type="entry name" value="FN3"/>
    <property type="match status" value="2"/>
</dbReference>
<comment type="subcellular location">
    <subcellularLocation>
        <location evidence="1">Membrane</location>
        <topology evidence="1">Multi-pass membrane protein</topology>
    </subcellularLocation>
</comment>
<dbReference type="SUPFAM" id="SSF49265">
    <property type="entry name" value="Fibronectin type III"/>
    <property type="match status" value="1"/>
</dbReference>
<dbReference type="Pfam" id="PF07885">
    <property type="entry name" value="Ion_trans_2"/>
    <property type="match status" value="2"/>
</dbReference>
<keyword evidence="7" id="KW-0630">Potassium</keyword>
<evidence type="ECO:0000256" key="3">
    <source>
        <dbReference type="ARBA" id="ARBA00022448"/>
    </source>
</evidence>
<dbReference type="FunFam" id="2.60.40.10:FF:002077">
    <property type="entry name" value="TWiK family of potassium channels"/>
    <property type="match status" value="1"/>
</dbReference>
<evidence type="ECO:0000313" key="15">
    <source>
        <dbReference type="EMBL" id="VDN52306.1"/>
    </source>
</evidence>
<keyword evidence="17" id="KW-1185">Reference proteome</keyword>
<feature type="transmembrane region" description="Helical" evidence="13">
    <location>
        <begin position="220"/>
        <end position="240"/>
    </location>
</feature>
<evidence type="ECO:0000313" key="18">
    <source>
        <dbReference type="WBParaSite" id="DME_0000820301-mRNA-1"/>
    </source>
</evidence>
<evidence type="ECO:0000256" key="5">
    <source>
        <dbReference type="ARBA" id="ARBA00022692"/>
    </source>
</evidence>
<organism evidence="16 18">
    <name type="scientific">Dracunculus medinensis</name>
    <name type="common">Guinea worm</name>
    <dbReference type="NCBI Taxonomy" id="318479"/>
    <lineage>
        <taxon>Eukaryota</taxon>
        <taxon>Metazoa</taxon>
        <taxon>Ecdysozoa</taxon>
        <taxon>Nematoda</taxon>
        <taxon>Chromadorea</taxon>
        <taxon>Rhabditida</taxon>
        <taxon>Spirurina</taxon>
        <taxon>Dracunculoidea</taxon>
        <taxon>Dracunculidae</taxon>
        <taxon>Dracunculus</taxon>
    </lineage>
</organism>
<dbReference type="InterPro" id="IPR013783">
    <property type="entry name" value="Ig-like_fold"/>
</dbReference>
<reference evidence="15 17" key="2">
    <citation type="submission" date="2018-11" db="EMBL/GenBank/DDBJ databases">
        <authorList>
            <consortium name="Pathogen Informatics"/>
        </authorList>
    </citation>
    <scope>NUCLEOTIDE SEQUENCE [LARGE SCALE GENOMIC DNA]</scope>
</reference>
<keyword evidence="5 12" id="KW-0812">Transmembrane</keyword>
<dbReference type="PRINTS" id="PR01095">
    <property type="entry name" value="TASKCHANNEL"/>
</dbReference>
<evidence type="ECO:0000256" key="12">
    <source>
        <dbReference type="RuleBase" id="RU003857"/>
    </source>
</evidence>
<keyword evidence="11 12" id="KW-0407">Ion channel</keyword>
<dbReference type="AlphaFoldDB" id="A0A0N4UKG4"/>
<dbReference type="OrthoDB" id="297496at2759"/>
<keyword evidence="9 12" id="KW-0406">Ion transport</keyword>
<evidence type="ECO:0000256" key="11">
    <source>
        <dbReference type="ARBA" id="ARBA00023303"/>
    </source>
</evidence>
<evidence type="ECO:0000256" key="4">
    <source>
        <dbReference type="ARBA" id="ARBA00022538"/>
    </source>
</evidence>
<keyword evidence="3 12" id="KW-0813">Transport</keyword>
<evidence type="ECO:0000313" key="16">
    <source>
        <dbReference type="Proteomes" id="UP000038040"/>
    </source>
</evidence>
<dbReference type="PROSITE" id="PS51257">
    <property type="entry name" value="PROKAR_LIPOPROTEIN"/>
    <property type="match status" value="1"/>
</dbReference>
<feature type="transmembrane region" description="Helical" evidence="13">
    <location>
        <begin position="274"/>
        <end position="300"/>
    </location>
</feature>
<dbReference type="Gene3D" id="1.10.287.70">
    <property type="match status" value="1"/>
</dbReference>
<evidence type="ECO:0000256" key="8">
    <source>
        <dbReference type="ARBA" id="ARBA00022989"/>
    </source>
</evidence>
<evidence type="ECO:0000259" key="14">
    <source>
        <dbReference type="PROSITE" id="PS50853"/>
    </source>
</evidence>
<dbReference type="FunFam" id="2.60.40.10:FF:002244">
    <property type="entry name" value="CBN-TWK-30 protein"/>
    <property type="match status" value="1"/>
</dbReference>
<name>A0A0N4UKG4_DRAME</name>
<feature type="transmembrane region" description="Helical" evidence="13">
    <location>
        <begin position="252"/>
        <end position="268"/>
    </location>
</feature>
<gene>
    <name evidence="15" type="ORF">DME_LOCUS2279</name>
</gene>
<sequence length="616" mass="71927">MIQKFLQKLISPHLMLVIGCIVYMLIGALIFQALEEQNLKKLKAEQLDKIDSSAEKYSNRLWELVTIEEYKKNNMKVLKEMIREESKQHFDQYVDTVFTAHRTFRHGYETDAPSWDFITSFFFTATMLTSIGYGFVVPFTFSGRLFVVIYCLIGIPLTLVTVANVAKFISESIFFIHYKLWLLWMRFKNKSNNSDDDSRLEFRESEDEQDILDRVKLVRFPPIVVFLFVFFYGLFGSYIIQIKESWSYTESMYFTFISILTVGFGDYRPGPKNLLIVLVVIIGGIILTTMCMDVVGRMYLKEIHYLGRKLKTNNPFYLLREAKARRRRQAMASVLAKLARGMIFAHRNFNELTVQKKKHKLYGSHLLPDGKFMFARLPPDPPSDCQVVSTSAYSVRLAWAPSFSTDDQVTYNIRYRLKHKEGSKFRELKGIQGNNAEIMSIDSCSLYEFRITAVSRYGESKPVYLVQYTEPQLSPQHILATRINANTIELTWEPPYKRTNDVKCYIVYHTDNPNARLSDWEKLTVQGRRVVFPDLRYDWFYMFCATACFKDGQRSPLSRALFVKTDKLEFNRKYVGQSRTIEIMDSICDKEEANETAPLLKRDYISFNVRFQSYGG</sequence>
<keyword evidence="6" id="KW-0631">Potassium channel</keyword>
<evidence type="ECO:0000256" key="9">
    <source>
        <dbReference type="ARBA" id="ARBA00023065"/>
    </source>
</evidence>
<keyword evidence="8 13" id="KW-1133">Transmembrane helix</keyword>
<dbReference type="InterPro" id="IPR013099">
    <property type="entry name" value="K_chnl_dom"/>
</dbReference>
<dbReference type="InterPro" id="IPR036116">
    <property type="entry name" value="FN3_sf"/>
</dbReference>
<dbReference type="Proteomes" id="UP000038040">
    <property type="component" value="Unplaced"/>
</dbReference>
<feature type="domain" description="Fibronectin type-III" evidence="14">
    <location>
        <begin position="474"/>
        <end position="568"/>
    </location>
</feature>
<accession>A0A0N4UKG4</accession>
<proteinExistence type="inferred from homology"/>
<dbReference type="Pfam" id="PF00041">
    <property type="entry name" value="fn3"/>
    <property type="match status" value="2"/>
</dbReference>
<dbReference type="SUPFAM" id="SSF81324">
    <property type="entry name" value="Voltage-gated potassium channels"/>
    <property type="match status" value="2"/>
</dbReference>
<keyword evidence="10 13" id="KW-0472">Membrane</keyword>
<reference evidence="18" key="1">
    <citation type="submission" date="2017-02" db="UniProtKB">
        <authorList>
            <consortium name="WormBaseParasite"/>
        </authorList>
    </citation>
    <scope>IDENTIFICATION</scope>
</reference>
<dbReference type="Gene3D" id="2.60.40.10">
    <property type="entry name" value="Immunoglobulins"/>
    <property type="match status" value="2"/>
</dbReference>
<evidence type="ECO:0000256" key="13">
    <source>
        <dbReference type="SAM" id="Phobius"/>
    </source>
</evidence>
<evidence type="ECO:0000256" key="2">
    <source>
        <dbReference type="ARBA" id="ARBA00006666"/>
    </source>
</evidence>
<dbReference type="InterPro" id="IPR003280">
    <property type="entry name" value="2pore_dom_K_chnl"/>
</dbReference>
<dbReference type="PROSITE" id="PS50853">
    <property type="entry name" value="FN3"/>
    <property type="match status" value="2"/>
</dbReference>
<dbReference type="PANTHER" id="PTHR11003">
    <property type="entry name" value="POTASSIUM CHANNEL, SUBFAMILY K"/>
    <property type="match status" value="1"/>
</dbReference>
<dbReference type="PRINTS" id="PR01333">
    <property type="entry name" value="2POREKCHANEL"/>
</dbReference>
<dbReference type="STRING" id="318479.A0A0N4UKG4"/>
<feature type="transmembrane region" description="Helical" evidence="13">
    <location>
        <begin position="145"/>
        <end position="166"/>
    </location>
</feature>
<dbReference type="PANTHER" id="PTHR11003:SF113">
    <property type="entry name" value="FIBRONECTIN TYPE-III DOMAIN-CONTAINING PROTEIN"/>
    <property type="match status" value="1"/>
</dbReference>
<dbReference type="GO" id="GO:0005886">
    <property type="term" value="C:plasma membrane"/>
    <property type="evidence" value="ECO:0007669"/>
    <property type="project" value="TreeGrafter"/>
</dbReference>
<feature type="transmembrane region" description="Helical" evidence="13">
    <location>
        <begin position="117"/>
        <end position="138"/>
    </location>
</feature>
<feature type="domain" description="Fibronectin type-III" evidence="14">
    <location>
        <begin position="381"/>
        <end position="473"/>
    </location>
</feature>
<dbReference type="Proteomes" id="UP000274756">
    <property type="component" value="Unassembled WGS sequence"/>
</dbReference>
<dbReference type="GO" id="GO:0030322">
    <property type="term" value="P:stabilization of membrane potential"/>
    <property type="evidence" value="ECO:0007669"/>
    <property type="project" value="TreeGrafter"/>
</dbReference>